<evidence type="ECO:0000259" key="3">
    <source>
        <dbReference type="Pfam" id="PF09314"/>
    </source>
</evidence>
<dbReference type="EMBL" id="JSVC01000017">
    <property type="protein sequence ID" value="KIC93764.1"/>
    <property type="molecule type" value="Genomic_DNA"/>
</dbReference>
<protein>
    <submittedName>
        <fullName evidence="4">Glycosyl transferase family 1</fullName>
    </submittedName>
</protein>
<feature type="domain" description="DUF1972" evidence="3">
    <location>
        <begin position="4"/>
        <end position="176"/>
    </location>
</feature>
<evidence type="ECO:0000313" key="5">
    <source>
        <dbReference type="Proteomes" id="UP000031408"/>
    </source>
</evidence>
<keyword evidence="5" id="KW-1185">Reference proteome</keyword>
<dbReference type="InterPro" id="IPR015393">
    <property type="entry name" value="DUF1972"/>
</dbReference>
<reference evidence="4 5" key="1">
    <citation type="submission" date="2014-11" db="EMBL/GenBank/DDBJ databases">
        <title>Genome sequence of Flavihumibacter solisilvae 3-3.</title>
        <authorList>
            <person name="Zhou G."/>
            <person name="Li M."/>
            <person name="Wang G."/>
        </authorList>
    </citation>
    <scope>NUCLEOTIDE SEQUENCE [LARGE SCALE GENOMIC DNA]</scope>
    <source>
        <strain evidence="4 5">3-3</strain>
    </source>
</reference>
<accession>A0A0C1ITI6</accession>
<comment type="caution">
    <text evidence="4">The sequence shown here is derived from an EMBL/GenBank/DDBJ whole genome shotgun (WGS) entry which is preliminary data.</text>
</comment>
<dbReference type="AlphaFoldDB" id="A0A0C1ITI6"/>
<dbReference type="PANTHER" id="PTHR46401:SF2">
    <property type="entry name" value="GLYCOSYLTRANSFERASE WBBK-RELATED"/>
    <property type="match status" value="1"/>
</dbReference>
<dbReference type="PANTHER" id="PTHR46401">
    <property type="entry name" value="GLYCOSYLTRANSFERASE WBBK-RELATED"/>
    <property type="match status" value="1"/>
</dbReference>
<name>A0A0C1ITI6_9BACT</name>
<organism evidence="4 5">
    <name type="scientific">Flavihumibacter solisilvae</name>
    <dbReference type="NCBI Taxonomy" id="1349421"/>
    <lineage>
        <taxon>Bacteria</taxon>
        <taxon>Pseudomonadati</taxon>
        <taxon>Bacteroidota</taxon>
        <taxon>Chitinophagia</taxon>
        <taxon>Chitinophagales</taxon>
        <taxon>Chitinophagaceae</taxon>
        <taxon>Flavihumibacter</taxon>
    </lineage>
</organism>
<evidence type="ECO:0000259" key="2">
    <source>
        <dbReference type="Pfam" id="PF00534"/>
    </source>
</evidence>
<proteinExistence type="predicted"/>
<dbReference type="OrthoDB" id="9792269at2"/>
<evidence type="ECO:0000313" key="4">
    <source>
        <dbReference type="EMBL" id="KIC93764.1"/>
    </source>
</evidence>
<dbReference type="Gene3D" id="3.40.50.2000">
    <property type="entry name" value="Glycogen Phosphorylase B"/>
    <property type="match status" value="2"/>
</dbReference>
<dbReference type="RefSeq" id="WP_039141392.1">
    <property type="nucleotide sequence ID" value="NZ_JSVC01000017.1"/>
</dbReference>
<dbReference type="Pfam" id="PF09314">
    <property type="entry name" value="DUF1972"/>
    <property type="match status" value="1"/>
</dbReference>
<dbReference type="SUPFAM" id="SSF53756">
    <property type="entry name" value="UDP-Glycosyltransferase/glycogen phosphorylase"/>
    <property type="match status" value="1"/>
</dbReference>
<evidence type="ECO:0000256" key="1">
    <source>
        <dbReference type="ARBA" id="ARBA00022679"/>
    </source>
</evidence>
<feature type="domain" description="Glycosyl transferase family 1" evidence="2">
    <location>
        <begin position="186"/>
        <end position="327"/>
    </location>
</feature>
<gene>
    <name evidence="4" type="ORF">OI18_15455</name>
</gene>
<dbReference type="InterPro" id="IPR001296">
    <property type="entry name" value="Glyco_trans_1"/>
</dbReference>
<dbReference type="STRING" id="1349421.OI18_15455"/>
<dbReference type="Proteomes" id="UP000031408">
    <property type="component" value="Unassembled WGS sequence"/>
</dbReference>
<dbReference type="Pfam" id="PF00534">
    <property type="entry name" value="Glycos_transf_1"/>
    <property type="match status" value="1"/>
</dbReference>
<dbReference type="GO" id="GO:0016757">
    <property type="term" value="F:glycosyltransferase activity"/>
    <property type="evidence" value="ECO:0007669"/>
    <property type="project" value="InterPro"/>
</dbReference>
<keyword evidence="1 4" id="KW-0808">Transferase</keyword>
<sequence>MKLKVAIIGTRGIPNYYGGFEHIAEYVSAGLVNKGYSVTVYNSHNHPYQADDWHGVKIVHCFDPEYLVGSSGQFVYDLCCLLDARKRDFDVILLMGYTSSSVWGRLYPKKSVTINNMDGLEWKRAKYSMPVQRFLRYAEKLAVKYSQYFISDSLVIRSYLKDKYNVDSRYIPYGADLFSDVERKSATNAVPDKDYFLLMARMEPENNIEVILDGFNNSTSDKKFKVLGSTDSRFGKFITHKFRNDERIQFEGANFDNSVVRALQNNSYLYFHGHSVGGTNPSLLEAMASEALIAAHNNPFNKSVLNSDAFYFDDSSDVRRLVETVRREDNERKMIQNNLHKIQFLFNWEKVINEYENFILECYNNQRNEVIANHRR</sequence>